<dbReference type="Proteomes" id="UP000081671">
    <property type="component" value="Unplaced"/>
</dbReference>
<dbReference type="InParanoid" id="A0A1S3EWD5"/>
<protein>
    <submittedName>
        <fullName evidence="4">Uncharacterized protein LOC105983418</fullName>
    </submittedName>
</protein>
<dbReference type="RefSeq" id="XP_012868728.1">
    <property type="nucleotide sequence ID" value="XM_013013274.1"/>
</dbReference>
<proteinExistence type="predicted"/>
<keyword evidence="2" id="KW-1133">Transmembrane helix</keyword>
<keyword evidence="2" id="KW-0472">Membrane</keyword>
<sequence>MLYLAMPMANSYILRRPLGLEKMYPDSDLECEGFLDKPLREQFVAARRLRWSSGSKKARRRRGKPQGSRSWQHLKMRSRTRRSGHIYRTLYIPRKEAPPLEAGCYLDHYPRLSLFINAAIAFSIISYIFACINLQLV</sequence>
<name>A0A1S3EWD5_DIPOR</name>
<evidence type="ECO:0000313" key="4">
    <source>
        <dbReference type="RefSeq" id="XP_012868728.1"/>
    </source>
</evidence>
<accession>A0A1S3EWD5</accession>
<dbReference type="AlphaFoldDB" id="A0A1S3EWD5"/>
<dbReference type="KEGG" id="dord:105983418"/>
<evidence type="ECO:0000256" key="1">
    <source>
        <dbReference type="SAM" id="MobiDB-lite"/>
    </source>
</evidence>
<feature type="region of interest" description="Disordered" evidence="1">
    <location>
        <begin position="52"/>
        <end position="74"/>
    </location>
</feature>
<dbReference type="OrthoDB" id="9837937at2759"/>
<evidence type="ECO:0000256" key="2">
    <source>
        <dbReference type="SAM" id="Phobius"/>
    </source>
</evidence>
<organism evidence="3 4">
    <name type="scientific">Dipodomys ordii</name>
    <name type="common">Ord's kangaroo rat</name>
    <dbReference type="NCBI Taxonomy" id="10020"/>
    <lineage>
        <taxon>Eukaryota</taxon>
        <taxon>Metazoa</taxon>
        <taxon>Chordata</taxon>
        <taxon>Craniata</taxon>
        <taxon>Vertebrata</taxon>
        <taxon>Euteleostomi</taxon>
        <taxon>Mammalia</taxon>
        <taxon>Eutheria</taxon>
        <taxon>Euarchontoglires</taxon>
        <taxon>Glires</taxon>
        <taxon>Rodentia</taxon>
        <taxon>Castorimorpha</taxon>
        <taxon>Heteromyidae</taxon>
        <taxon>Dipodomyinae</taxon>
        <taxon>Dipodomys</taxon>
    </lineage>
</organism>
<keyword evidence="3" id="KW-1185">Reference proteome</keyword>
<feature type="transmembrane region" description="Helical" evidence="2">
    <location>
        <begin position="114"/>
        <end position="136"/>
    </location>
</feature>
<evidence type="ECO:0000313" key="3">
    <source>
        <dbReference type="Proteomes" id="UP000081671"/>
    </source>
</evidence>
<dbReference type="GeneID" id="105983418"/>
<reference evidence="4" key="1">
    <citation type="submission" date="2025-08" db="UniProtKB">
        <authorList>
            <consortium name="RefSeq"/>
        </authorList>
    </citation>
    <scope>IDENTIFICATION</scope>
    <source>
        <tissue evidence="4">Kidney</tissue>
    </source>
</reference>
<keyword evidence="2" id="KW-0812">Transmembrane</keyword>
<gene>
    <name evidence="4" type="primary">LOC105983418</name>
</gene>